<name>A0A8H6TCC3_9AGAR</name>
<keyword evidence="2" id="KW-1185">Reference proteome</keyword>
<dbReference type="PANTHER" id="PTHR28142">
    <property type="entry name" value="MITOCHONDRIAL INNER MEMBRANE I-AAA PROTEASE SUPERCOMPLEX SUBUNIT MGR3-RELATED"/>
    <property type="match status" value="1"/>
</dbReference>
<dbReference type="RefSeq" id="XP_037226228.1">
    <property type="nucleotide sequence ID" value="XM_037358318.1"/>
</dbReference>
<dbReference type="OrthoDB" id="10050400at2759"/>
<dbReference type="InterPro" id="IPR040201">
    <property type="entry name" value="Mrg3-like"/>
</dbReference>
<dbReference type="PANTHER" id="PTHR28142:SF1">
    <property type="entry name" value="MITOCHONDRIAL INNER MEMBRANE I-AAA PROTEASE SUPERCOMPLEX SUBUNIT MGR3-RELATED"/>
    <property type="match status" value="1"/>
</dbReference>
<dbReference type="Proteomes" id="UP000636479">
    <property type="component" value="Unassembled WGS sequence"/>
</dbReference>
<evidence type="ECO:0000313" key="2">
    <source>
        <dbReference type="Proteomes" id="UP000636479"/>
    </source>
</evidence>
<proteinExistence type="predicted"/>
<dbReference type="AlphaFoldDB" id="A0A8H6TCC3"/>
<dbReference type="GeneID" id="59340834"/>
<gene>
    <name evidence="1" type="ORF">MIND_00138900</name>
</gene>
<protein>
    <submittedName>
        <fullName evidence="1">Uncharacterized protein</fullName>
    </submittedName>
</protein>
<dbReference type="EMBL" id="JACAZF010000001">
    <property type="protein sequence ID" value="KAF7316205.1"/>
    <property type="molecule type" value="Genomic_DNA"/>
</dbReference>
<sequence>MSARLLRNSRLIVSRNALINIPRVTTPILRRSYASPSISTRGESPWAKAAIYSLGAVGVGCLAYAGFDAYDSWRNMFPEEVRLPLKRGIAAKNAGDSEGSIAHKREAWAIARTLPISSFQPPDPYFKLTGIAIDLAGELEETGDISGAYTLYSEALDKLREADGLNTQERMRGVGIALKLGWLVEQSQSEEGGKLVVSKEEEERVRVWPVQEVLKISLEAQRQSTGKEAESVDFATLQLPEGMSKTDICVPLVKLGEFYSKHGKPQYAMPLYLQAATLLVANGGASVPRNDLCNGARMMNTIAQLVITAQPTQEGLTAAETWTARSLNILKLAQDQAKGSPTDGTCETALAVTLINAGMLREMAGDGKQAHDFLSAAMKQAKAIGLEDGVAEIQKAIDRVAQKQKV</sequence>
<organism evidence="1 2">
    <name type="scientific">Mycena indigotica</name>
    <dbReference type="NCBI Taxonomy" id="2126181"/>
    <lineage>
        <taxon>Eukaryota</taxon>
        <taxon>Fungi</taxon>
        <taxon>Dikarya</taxon>
        <taxon>Basidiomycota</taxon>
        <taxon>Agaricomycotina</taxon>
        <taxon>Agaricomycetes</taxon>
        <taxon>Agaricomycetidae</taxon>
        <taxon>Agaricales</taxon>
        <taxon>Marasmiineae</taxon>
        <taxon>Mycenaceae</taxon>
        <taxon>Mycena</taxon>
    </lineage>
</organism>
<evidence type="ECO:0000313" key="1">
    <source>
        <dbReference type="EMBL" id="KAF7316205.1"/>
    </source>
</evidence>
<accession>A0A8H6TCC3</accession>
<comment type="caution">
    <text evidence="1">The sequence shown here is derived from an EMBL/GenBank/DDBJ whole genome shotgun (WGS) entry which is preliminary data.</text>
</comment>
<reference evidence="1" key="1">
    <citation type="submission" date="2020-05" db="EMBL/GenBank/DDBJ databases">
        <title>Mycena genomes resolve the evolution of fungal bioluminescence.</title>
        <authorList>
            <person name="Tsai I.J."/>
        </authorList>
    </citation>
    <scope>NUCLEOTIDE SEQUENCE</scope>
    <source>
        <strain evidence="1">171206Taipei</strain>
    </source>
</reference>